<protein>
    <recommendedName>
        <fullName evidence="1">SnoaL-like domain-containing protein</fullName>
    </recommendedName>
</protein>
<dbReference type="EMBL" id="JALN02000001">
    <property type="protein sequence ID" value="KDF02095.1"/>
    <property type="molecule type" value="Genomic_DNA"/>
</dbReference>
<organism evidence="2 3">
    <name type="scientific">Mycolicibacterium aromaticivorans JS19b1 = JCM 16368</name>
    <dbReference type="NCBI Taxonomy" id="1440774"/>
    <lineage>
        <taxon>Bacteria</taxon>
        <taxon>Bacillati</taxon>
        <taxon>Actinomycetota</taxon>
        <taxon>Actinomycetes</taxon>
        <taxon>Mycobacteriales</taxon>
        <taxon>Mycobacteriaceae</taxon>
        <taxon>Mycolicibacterium</taxon>
    </lineage>
</organism>
<dbReference type="STRING" id="1440774.Y900_024980"/>
<dbReference type="Proteomes" id="UP000022835">
    <property type="component" value="Unassembled WGS sequence"/>
</dbReference>
<keyword evidence="3" id="KW-1185">Reference proteome</keyword>
<reference evidence="2" key="1">
    <citation type="submission" date="2014-05" db="EMBL/GenBank/DDBJ databases">
        <title>Genome sequence of Mycobacterium aromaticivorans strain JS19b1T (= DSM 45407T).</title>
        <authorList>
            <person name="Kwak Y."/>
            <person name="Park G.-S."/>
            <person name="Li Q.X."/>
            <person name="Lee S.-E."/>
            <person name="Shin J.-H."/>
        </authorList>
    </citation>
    <scope>NUCLEOTIDE SEQUENCE [LARGE SCALE GENOMIC DNA]</scope>
    <source>
        <strain evidence="2">JS19b1</strain>
    </source>
</reference>
<accession>A0A064CND2</accession>
<proteinExistence type="predicted"/>
<feature type="domain" description="SnoaL-like" evidence="1">
    <location>
        <begin position="5"/>
        <end position="135"/>
    </location>
</feature>
<dbReference type="CDD" id="cd00531">
    <property type="entry name" value="NTF2_like"/>
    <property type="match status" value="1"/>
</dbReference>
<evidence type="ECO:0000313" key="2">
    <source>
        <dbReference type="EMBL" id="KDF02095.1"/>
    </source>
</evidence>
<comment type="caution">
    <text evidence="2">The sequence shown here is derived from an EMBL/GenBank/DDBJ whole genome shotgun (WGS) entry which is preliminary data.</text>
</comment>
<dbReference type="InterPro" id="IPR037401">
    <property type="entry name" value="SnoaL-like"/>
</dbReference>
<dbReference type="SUPFAM" id="SSF54427">
    <property type="entry name" value="NTF2-like"/>
    <property type="match status" value="1"/>
</dbReference>
<gene>
    <name evidence="2" type="ORF">Y900_024980</name>
</gene>
<dbReference type="InterPro" id="IPR032710">
    <property type="entry name" value="NTF2-like_dom_sf"/>
</dbReference>
<evidence type="ECO:0000313" key="3">
    <source>
        <dbReference type="Proteomes" id="UP000022835"/>
    </source>
</evidence>
<dbReference type="eggNOG" id="COG4319">
    <property type="taxonomic scope" value="Bacteria"/>
</dbReference>
<dbReference type="AlphaFoldDB" id="A0A064CND2"/>
<name>A0A064CND2_9MYCO</name>
<dbReference type="RefSeq" id="WP_036344936.1">
    <property type="nucleotide sequence ID" value="NZ_JALN02000001.1"/>
</dbReference>
<dbReference type="OrthoDB" id="1492465at2"/>
<evidence type="ECO:0000259" key="1">
    <source>
        <dbReference type="Pfam" id="PF13577"/>
    </source>
</evidence>
<sequence>MSLSVADRSGLSCVVHRYAAAVDDRDVETVIGLFAADGELVLPDPPDVLTPARSHRGPDAIRDALAAVTSVGRTHHSIDSEVYAAGSNSAVAQGRIAATAHHFSRRTDGITDLVWYLHYDDEYQRAEPGWVLTRRALTIDAIETRPVRRVR</sequence>
<dbReference type="Pfam" id="PF13577">
    <property type="entry name" value="SnoaL_4"/>
    <property type="match status" value="1"/>
</dbReference>
<dbReference type="Gene3D" id="3.10.450.50">
    <property type="match status" value="1"/>
</dbReference>